<sequence length="1087" mass="119945">MYRSSGAYHNSRAAGYTAGSGRSNDYSAKPVSSTSSVYSYKPSSSSIQPGTSATASLTGSRSPSASYITTGANRSSGELSSVNRDADPSRWYSGSGRTYDSIRSADVSGKPVVYSLSNTSQPSAATYTGSSTRPVTSTVRPAGSYGSVRASVSSQPTESSVRLKTQPIYTSSYSLKPFTVNSTATSGGSAHFSTPAGTGSTSVRDTFSARGTPRTIASYASERVSEANQPTREPRTSSYTVPARTYVNTRPTESRSASYHSSYPTSSSRPITTSSRPIPCYDQPVMSSSQPETSSSRSITSPSRPITSYTRPVTSSSRPITSSSQPVTSSTRVVSSTTLTGARNVSSADGNARDEAERVRCGRLGEGVSGRAIVISDREFRNNNKALTTSNHQKHAEQLTTKNIDLHKDENRSNHYTDKYEHTNLIVRRGQDFDVTVIFNRPYDASKDTVTLQFAVGYRPQESKGTIIRVPVSLTRDYVYGAWSAKIMQTNQESVRLQITSPADAVVGRCHFYVETKTSVPGVEKETDFRYQHPEEIIILFNPWCKDDTVYLDQQTSREEYVLNDSGLIWMGTAKRNRGMPWNFGQFEDVSLNTCLWLLERGQLGTAARANPVRVTRCISAMANFNDQDGGVLFGRWDNDYPKDTTAPTAWSGSVAILEKFWQKKIVVKFAQCWVFSGLVTTLLRAIGIPTRSVTNFASAHDSDASMTVDFHFDEKGKPLKDMDDSVWNFHVWNESWFKRPDLPDGHDGWQAHDATPQETSFGVFRCGPASVKAIKQGEVYLPFDSSFVFAEVNGDRVFWEVGENGSMKVIRIDKKCIGKMISTKAVGSDDRDDVTHQYKHPEGSVQERRAVEMAYKYSSRKDQAIYGLPTEDVKFSFEMPDDVPIGKNVSVSLKMKNTTYKSRTVGGKISAMIGFYTGISCEDLKEEDFEITLDPWEERSFVVDIPAALYLDKCKADGGLKIYVKATVKESEQRFASYDTIEFQKPQINMEITRGEARVGQDFEVKVSFVNPLPVRISGGKWYIETSGANPKSKEIPNSAIVPEGKEAQTTFKLTPYRVGVCRVSVTFRADMLSGVYGMSGVRVRE</sequence>
<name>A0A3M6UT22_POCDA</name>
<dbReference type="InterPro" id="IPR002931">
    <property type="entry name" value="Transglutaminase-like"/>
</dbReference>
<feature type="region of interest" description="Disordered" evidence="8">
    <location>
        <begin position="1"/>
        <end position="95"/>
    </location>
</feature>
<gene>
    <name evidence="10" type="ORF">pdam_00009941</name>
</gene>
<organism evidence="10 11">
    <name type="scientific">Pocillopora damicornis</name>
    <name type="common">Cauliflower coral</name>
    <name type="synonym">Millepora damicornis</name>
    <dbReference type="NCBI Taxonomy" id="46731"/>
    <lineage>
        <taxon>Eukaryota</taxon>
        <taxon>Metazoa</taxon>
        <taxon>Cnidaria</taxon>
        <taxon>Anthozoa</taxon>
        <taxon>Hexacorallia</taxon>
        <taxon>Scleractinia</taxon>
        <taxon>Astrocoeniina</taxon>
        <taxon>Pocilloporidae</taxon>
        <taxon>Pocillopora</taxon>
    </lineage>
</organism>
<dbReference type="AlphaFoldDB" id="A0A3M6UT22"/>
<reference evidence="10 11" key="1">
    <citation type="journal article" date="2018" name="Sci. Rep.">
        <title>Comparative analysis of the Pocillopora damicornis genome highlights role of immune system in coral evolution.</title>
        <authorList>
            <person name="Cunning R."/>
            <person name="Bay R.A."/>
            <person name="Gillette P."/>
            <person name="Baker A.C."/>
            <person name="Traylor-Knowles N."/>
        </authorList>
    </citation>
    <scope>NUCLEOTIDE SEQUENCE [LARGE SCALE GENOMIC DNA]</scope>
    <source>
        <strain evidence="10">RSMAS</strain>
        <tissue evidence="10">Whole animal</tissue>
    </source>
</reference>
<dbReference type="STRING" id="46731.A0A3M6UT22"/>
<protein>
    <recommendedName>
        <fullName evidence="7">protein-glutamine gamma-glutamyltransferase</fullName>
        <ecNumber evidence="7">2.3.2.13</ecNumber>
    </recommendedName>
</protein>
<feature type="region of interest" description="Disordered" evidence="8">
    <location>
        <begin position="120"/>
        <end position="163"/>
    </location>
</feature>
<feature type="compositionally biased region" description="Low complexity" evidence="8">
    <location>
        <begin position="27"/>
        <end position="46"/>
    </location>
</feature>
<evidence type="ECO:0000256" key="3">
    <source>
        <dbReference type="ARBA" id="ARBA00022679"/>
    </source>
</evidence>
<evidence type="ECO:0000256" key="6">
    <source>
        <dbReference type="ARBA" id="ARBA00023315"/>
    </source>
</evidence>
<dbReference type="Gene3D" id="3.90.260.10">
    <property type="entry name" value="Transglutaminase-like"/>
    <property type="match status" value="1"/>
</dbReference>
<evidence type="ECO:0000256" key="2">
    <source>
        <dbReference type="ARBA" id="ARBA00005968"/>
    </source>
</evidence>
<feature type="compositionally biased region" description="Low complexity" evidence="8">
    <location>
        <begin position="254"/>
        <end position="279"/>
    </location>
</feature>
<dbReference type="InterPro" id="IPR050779">
    <property type="entry name" value="Transglutaminase"/>
</dbReference>
<dbReference type="Pfam" id="PF00868">
    <property type="entry name" value="Transglut_N"/>
    <property type="match status" value="1"/>
</dbReference>
<dbReference type="SUPFAM" id="SSF49309">
    <property type="entry name" value="Transglutaminase, two C-terminal domains"/>
    <property type="match status" value="2"/>
</dbReference>
<evidence type="ECO:0000256" key="7">
    <source>
        <dbReference type="ARBA" id="ARBA00024222"/>
    </source>
</evidence>
<keyword evidence="4" id="KW-0479">Metal-binding</keyword>
<keyword evidence="3" id="KW-0808">Transferase</keyword>
<proteinExistence type="inferred from homology"/>
<dbReference type="InterPro" id="IPR036238">
    <property type="entry name" value="Transglutaminase_C_sf"/>
</dbReference>
<accession>A0A3M6UT22</accession>
<evidence type="ECO:0000259" key="9">
    <source>
        <dbReference type="SMART" id="SM00460"/>
    </source>
</evidence>
<dbReference type="SUPFAM" id="SSF81296">
    <property type="entry name" value="E set domains"/>
    <property type="match status" value="1"/>
</dbReference>
<dbReference type="SMART" id="SM00460">
    <property type="entry name" value="TGc"/>
    <property type="match status" value="1"/>
</dbReference>
<feature type="compositionally biased region" description="Low complexity" evidence="8">
    <location>
        <begin position="287"/>
        <end position="340"/>
    </location>
</feature>
<dbReference type="InterPro" id="IPR014756">
    <property type="entry name" value="Ig_E-set"/>
</dbReference>
<dbReference type="Gene3D" id="2.60.40.10">
    <property type="entry name" value="Immunoglobulins"/>
    <property type="match status" value="3"/>
</dbReference>
<feature type="compositionally biased region" description="Polar residues" evidence="8">
    <location>
        <begin position="47"/>
        <end position="83"/>
    </location>
</feature>
<feature type="domain" description="Transglutaminase-like" evidence="9">
    <location>
        <begin position="665"/>
        <end position="757"/>
    </location>
</feature>
<evidence type="ECO:0000313" key="11">
    <source>
        <dbReference type="Proteomes" id="UP000275408"/>
    </source>
</evidence>
<feature type="compositionally biased region" description="Polar residues" evidence="8">
    <location>
        <begin position="184"/>
        <end position="205"/>
    </location>
</feature>
<evidence type="ECO:0000256" key="4">
    <source>
        <dbReference type="ARBA" id="ARBA00022723"/>
    </source>
</evidence>
<dbReference type="Proteomes" id="UP000275408">
    <property type="component" value="Unassembled WGS sequence"/>
</dbReference>
<dbReference type="InterPro" id="IPR008958">
    <property type="entry name" value="Transglutaminase_C"/>
</dbReference>
<comment type="similarity">
    <text evidence="2">Belongs to the transglutaminase superfamily. Transglutaminase family.</text>
</comment>
<evidence type="ECO:0000256" key="8">
    <source>
        <dbReference type="SAM" id="MobiDB-lite"/>
    </source>
</evidence>
<dbReference type="EMBL" id="RCHS01000794">
    <property type="protein sequence ID" value="RMX56822.1"/>
    <property type="molecule type" value="Genomic_DNA"/>
</dbReference>
<dbReference type="SUPFAM" id="SSF54001">
    <property type="entry name" value="Cysteine proteinases"/>
    <property type="match status" value="1"/>
</dbReference>
<keyword evidence="11" id="KW-1185">Reference proteome</keyword>
<dbReference type="OrthoDB" id="437511at2759"/>
<feature type="compositionally biased region" description="Polar residues" evidence="8">
    <location>
        <begin position="226"/>
        <end position="251"/>
    </location>
</feature>
<dbReference type="PANTHER" id="PTHR11590:SF40">
    <property type="entry name" value="HEMOCYTE PROTEIN-GLUTAMINE GAMMA-GLUTAMYLTRANSFERASE-LIKE PROTEIN"/>
    <property type="match status" value="1"/>
</dbReference>
<dbReference type="OMA" id="CSYLNAD"/>
<feature type="compositionally biased region" description="Polar residues" evidence="8">
    <location>
        <begin position="120"/>
        <end position="139"/>
    </location>
</feature>
<dbReference type="GO" id="GO:0003810">
    <property type="term" value="F:protein-glutamine gamma-glutamyltransferase activity"/>
    <property type="evidence" value="ECO:0007669"/>
    <property type="project" value="UniProtKB-EC"/>
</dbReference>
<evidence type="ECO:0000313" key="10">
    <source>
        <dbReference type="EMBL" id="RMX56822.1"/>
    </source>
</evidence>
<feature type="region of interest" description="Disordered" evidence="8">
    <location>
        <begin position="184"/>
        <end position="356"/>
    </location>
</feature>
<dbReference type="Pfam" id="PF01841">
    <property type="entry name" value="Transglut_core"/>
    <property type="match status" value="1"/>
</dbReference>
<comment type="cofactor">
    <cofactor evidence="1">
        <name>Ca(2+)</name>
        <dbReference type="ChEBI" id="CHEBI:29108"/>
    </cofactor>
</comment>
<dbReference type="InterPro" id="IPR001102">
    <property type="entry name" value="Transglutaminase_N"/>
</dbReference>
<evidence type="ECO:0000256" key="1">
    <source>
        <dbReference type="ARBA" id="ARBA00001913"/>
    </source>
</evidence>
<dbReference type="InterPro" id="IPR038765">
    <property type="entry name" value="Papain-like_cys_pep_sf"/>
</dbReference>
<dbReference type="InterPro" id="IPR036985">
    <property type="entry name" value="Transglutaminase-like_sf"/>
</dbReference>
<dbReference type="PANTHER" id="PTHR11590">
    <property type="entry name" value="PROTEIN-GLUTAMINE GAMMA-GLUTAMYLTRANSFERASE"/>
    <property type="match status" value="1"/>
</dbReference>
<keyword evidence="6" id="KW-0012">Acyltransferase</keyword>
<dbReference type="InterPro" id="IPR013783">
    <property type="entry name" value="Ig-like_fold"/>
</dbReference>
<dbReference type="Pfam" id="PF00927">
    <property type="entry name" value="Transglut_C"/>
    <property type="match status" value="1"/>
</dbReference>
<keyword evidence="5" id="KW-0106">Calcium</keyword>
<feature type="compositionally biased region" description="Polar residues" evidence="8">
    <location>
        <begin position="150"/>
        <end position="163"/>
    </location>
</feature>
<comment type="caution">
    <text evidence="10">The sequence shown here is derived from an EMBL/GenBank/DDBJ whole genome shotgun (WGS) entry which is preliminary data.</text>
</comment>
<dbReference type="EC" id="2.3.2.13" evidence="7"/>
<dbReference type="FunFam" id="3.90.260.10:FF:000001">
    <property type="entry name" value="Protein-glutamine gamma-glutamyltransferase 2"/>
    <property type="match status" value="1"/>
</dbReference>
<dbReference type="GO" id="GO:0046872">
    <property type="term" value="F:metal ion binding"/>
    <property type="evidence" value="ECO:0007669"/>
    <property type="project" value="UniProtKB-KW"/>
</dbReference>
<evidence type="ECO:0000256" key="5">
    <source>
        <dbReference type="ARBA" id="ARBA00022837"/>
    </source>
</evidence>